<keyword evidence="1" id="KW-0732">Signal</keyword>
<organism evidence="2 3">
    <name type="scientific">Micromonospora cathayae</name>
    <dbReference type="NCBI Taxonomy" id="3028804"/>
    <lineage>
        <taxon>Bacteria</taxon>
        <taxon>Bacillati</taxon>
        <taxon>Actinomycetota</taxon>
        <taxon>Actinomycetes</taxon>
        <taxon>Micromonosporales</taxon>
        <taxon>Micromonosporaceae</taxon>
        <taxon>Micromonospora</taxon>
    </lineage>
</organism>
<evidence type="ECO:0000256" key="1">
    <source>
        <dbReference type="SAM" id="SignalP"/>
    </source>
</evidence>
<keyword evidence="3" id="KW-1185">Reference proteome</keyword>
<dbReference type="Proteomes" id="UP001219605">
    <property type="component" value="Chromosome"/>
</dbReference>
<dbReference type="RefSeq" id="WP_275031817.1">
    <property type="nucleotide sequence ID" value="NZ_CP118615.1"/>
</dbReference>
<feature type="chain" id="PRO_5045466028" description="Bacteriocin (Lactococcin_972)" evidence="1">
    <location>
        <begin position="26"/>
        <end position="101"/>
    </location>
</feature>
<name>A0ABY7ZSW5_9ACTN</name>
<dbReference type="EMBL" id="CP118615">
    <property type="protein sequence ID" value="WDZ85118.1"/>
    <property type="molecule type" value="Genomic_DNA"/>
</dbReference>
<sequence length="101" mass="10328">MRTIRKILAATAVTGAATVSLLAGAAPASAADAGTSGFGSFGGWGIGSTPSFALWAAESDAKRQAELAGFNPILHCWVANAYTTEVTPTYYNGHVTLFCSN</sequence>
<evidence type="ECO:0000313" key="3">
    <source>
        <dbReference type="Proteomes" id="UP001219605"/>
    </source>
</evidence>
<proteinExistence type="predicted"/>
<gene>
    <name evidence="2" type="ORF">PVK37_01210</name>
</gene>
<feature type="signal peptide" evidence="1">
    <location>
        <begin position="1"/>
        <end position="25"/>
    </location>
</feature>
<reference evidence="2 3" key="1">
    <citation type="submission" date="2023-02" db="EMBL/GenBank/DDBJ databases">
        <authorList>
            <person name="Mo P."/>
        </authorList>
    </citation>
    <scope>NUCLEOTIDE SEQUENCE [LARGE SCALE GENOMIC DNA]</scope>
    <source>
        <strain evidence="2 3">HUAS 3</strain>
    </source>
</reference>
<evidence type="ECO:0008006" key="4">
    <source>
        <dbReference type="Google" id="ProtNLM"/>
    </source>
</evidence>
<protein>
    <recommendedName>
        <fullName evidence="4">Bacteriocin (Lactococcin_972)</fullName>
    </recommendedName>
</protein>
<accession>A0ABY7ZSW5</accession>
<evidence type="ECO:0000313" key="2">
    <source>
        <dbReference type="EMBL" id="WDZ85118.1"/>
    </source>
</evidence>